<name>A0A0F9BY56_9ZZZZ</name>
<comment type="caution">
    <text evidence="1">The sequence shown here is derived from an EMBL/GenBank/DDBJ whole genome shotgun (WGS) entry which is preliminary data.</text>
</comment>
<reference evidence="1" key="1">
    <citation type="journal article" date="2015" name="Nature">
        <title>Complex archaea that bridge the gap between prokaryotes and eukaryotes.</title>
        <authorList>
            <person name="Spang A."/>
            <person name="Saw J.H."/>
            <person name="Jorgensen S.L."/>
            <person name="Zaremba-Niedzwiedzka K."/>
            <person name="Martijn J."/>
            <person name="Lind A.E."/>
            <person name="van Eijk R."/>
            <person name="Schleper C."/>
            <person name="Guy L."/>
            <person name="Ettema T.J."/>
        </authorList>
    </citation>
    <scope>NUCLEOTIDE SEQUENCE</scope>
</reference>
<protein>
    <submittedName>
        <fullName evidence="1">Uncharacterized protein</fullName>
    </submittedName>
</protein>
<organism evidence="1">
    <name type="scientific">marine sediment metagenome</name>
    <dbReference type="NCBI Taxonomy" id="412755"/>
    <lineage>
        <taxon>unclassified sequences</taxon>
        <taxon>metagenomes</taxon>
        <taxon>ecological metagenomes</taxon>
    </lineage>
</organism>
<dbReference type="EMBL" id="LAZR01038696">
    <property type="protein sequence ID" value="KKL18877.1"/>
    <property type="molecule type" value="Genomic_DNA"/>
</dbReference>
<proteinExistence type="predicted"/>
<evidence type="ECO:0000313" key="1">
    <source>
        <dbReference type="EMBL" id="KKL18877.1"/>
    </source>
</evidence>
<dbReference type="AlphaFoldDB" id="A0A0F9BY56"/>
<gene>
    <name evidence="1" type="ORF">LCGC14_2471120</name>
</gene>
<sequence length="110" mass="13203">MYHIYSGLMDSTTEKDKIREGFKIRITFNIYCYYCDSMTSTDKKETINLPLLKEFRNKHIDNYGYVINVDDWPLSFYRKDENDSTYCKKISYQIIKAKVIKDKRKIDLGD</sequence>
<accession>A0A0F9BY56</accession>